<accession>A0A0E9WJI5</accession>
<keyword evidence="1" id="KW-0732">Signal</keyword>
<proteinExistence type="predicted"/>
<reference evidence="2" key="2">
    <citation type="journal article" date="2015" name="Fish Shellfish Immunol.">
        <title>Early steps in the European eel (Anguilla anguilla)-Vibrio vulnificus interaction in the gills: Role of the RtxA13 toxin.</title>
        <authorList>
            <person name="Callol A."/>
            <person name="Pajuelo D."/>
            <person name="Ebbesson L."/>
            <person name="Teles M."/>
            <person name="MacKenzie S."/>
            <person name="Amaro C."/>
        </authorList>
    </citation>
    <scope>NUCLEOTIDE SEQUENCE</scope>
</reference>
<sequence length="48" mass="5536">MTGVFLYFIICCGVKLGFKEEKQKKNHEKTCTVCAEYHTTPVMTYNSL</sequence>
<evidence type="ECO:0000313" key="2">
    <source>
        <dbReference type="EMBL" id="JAH90564.1"/>
    </source>
</evidence>
<feature type="chain" id="PRO_5002434620" evidence="1">
    <location>
        <begin position="18"/>
        <end position="48"/>
    </location>
</feature>
<reference evidence="2" key="1">
    <citation type="submission" date="2014-11" db="EMBL/GenBank/DDBJ databases">
        <authorList>
            <person name="Amaro Gonzalez C."/>
        </authorList>
    </citation>
    <scope>NUCLEOTIDE SEQUENCE</scope>
</reference>
<organism evidence="2">
    <name type="scientific">Anguilla anguilla</name>
    <name type="common">European freshwater eel</name>
    <name type="synonym">Muraena anguilla</name>
    <dbReference type="NCBI Taxonomy" id="7936"/>
    <lineage>
        <taxon>Eukaryota</taxon>
        <taxon>Metazoa</taxon>
        <taxon>Chordata</taxon>
        <taxon>Craniata</taxon>
        <taxon>Vertebrata</taxon>
        <taxon>Euteleostomi</taxon>
        <taxon>Actinopterygii</taxon>
        <taxon>Neopterygii</taxon>
        <taxon>Teleostei</taxon>
        <taxon>Anguilliformes</taxon>
        <taxon>Anguillidae</taxon>
        <taxon>Anguilla</taxon>
    </lineage>
</organism>
<name>A0A0E9WJI5_ANGAN</name>
<dbReference type="EMBL" id="GBXM01018013">
    <property type="protein sequence ID" value="JAH90564.1"/>
    <property type="molecule type" value="Transcribed_RNA"/>
</dbReference>
<evidence type="ECO:0000256" key="1">
    <source>
        <dbReference type="SAM" id="SignalP"/>
    </source>
</evidence>
<dbReference type="AlphaFoldDB" id="A0A0E9WJI5"/>
<feature type="signal peptide" evidence="1">
    <location>
        <begin position="1"/>
        <end position="17"/>
    </location>
</feature>
<protein>
    <submittedName>
        <fullName evidence="2">Uncharacterized protein</fullName>
    </submittedName>
</protein>